<dbReference type="InterPro" id="IPR006626">
    <property type="entry name" value="PbH1"/>
</dbReference>
<reference evidence="3 4" key="1">
    <citation type="journal article" date="2019" name="Nat. Microbiol.">
        <title>Mediterranean grassland soil C-N compound turnover is dependent on rainfall and depth, and is mediated by genomically divergent microorganisms.</title>
        <authorList>
            <person name="Diamond S."/>
            <person name="Andeer P.F."/>
            <person name="Li Z."/>
            <person name="Crits-Christoph A."/>
            <person name="Burstein D."/>
            <person name="Anantharaman K."/>
            <person name="Lane K.R."/>
            <person name="Thomas B.C."/>
            <person name="Pan C."/>
            <person name="Northen T.R."/>
            <person name="Banfield J.F."/>
        </authorList>
    </citation>
    <scope>NUCLEOTIDE SEQUENCE [LARGE SCALE GENOMIC DNA]</scope>
    <source>
        <strain evidence="2">NP_1</strain>
        <strain evidence="1">NP_2</strain>
    </source>
</reference>
<protein>
    <recommendedName>
        <fullName evidence="5">Right-handed parallel beta-helix repeat-containing protein</fullName>
    </recommendedName>
</protein>
<dbReference type="Proteomes" id="UP000318661">
    <property type="component" value="Unassembled WGS sequence"/>
</dbReference>
<dbReference type="AlphaFoldDB" id="A0A537LZT8"/>
<evidence type="ECO:0000313" key="2">
    <source>
        <dbReference type="EMBL" id="TMJ13492.1"/>
    </source>
</evidence>
<dbReference type="EMBL" id="VBAJ01000235">
    <property type="protein sequence ID" value="TMJ06117.1"/>
    <property type="molecule type" value="Genomic_DNA"/>
</dbReference>
<comment type="caution">
    <text evidence="2">The sequence shown here is derived from an EMBL/GenBank/DDBJ whole genome shotgun (WGS) entry which is preliminary data.</text>
</comment>
<accession>A0A537LZT8</accession>
<dbReference type="SMART" id="SM00710">
    <property type="entry name" value="PbH1"/>
    <property type="match status" value="4"/>
</dbReference>
<dbReference type="SUPFAM" id="SSF51126">
    <property type="entry name" value="Pectin lyase-like"/>
    <property type="match status" value="1"/>
</dbReference>
<proteinExistence type="predicted"/>
<dbReference type="Gene3D" id="2.160.20.10">
    <property type="entry name" value="Single-stranded right-handed beta-helix, Pectin lyase-like"/>
    <property type="match status" value="2"/>
</dbReference>
<organism evidence="2 3">
    <name type="scientific">Candidatus Segetimicrobium genomatis</name>
    <dbReference type="NCBI Taxonomy" id="2569760"/>
    <lineage>
        <taxon>Bacteria</taxon>
        <taxon>Bacillati</taxon>
        <taxon>Candidatus Sysuimicrobiota</taxon>
        <taxon>Candidatus Sysuimicrobiia</taxon>
        <taxon>Candidatus Sysuimicrobiales</taxon>
        <taxon>Candidatus Segetimicrobiaceae</taxon>
        <taxon>Candidatus Segetimicrobium</taxon>
    </lineage>
</organism>
<evidence type="ECO:0000313" key="4">
    <source>
        <dbReference type="Proteomes" id="UP000318661"/>
    </source>
</evidence>
<gene>
    <name evidence="2" type="ORF">E6G98_00115</name>
    <name evidence="1" type="ORF">E6G99_09085</name>
</gene>
<name>A0A537LZT8_9BACT</name>
<dbReference type="InterPro" id="IPR011050">
    <property type="entry name" value="Pectin_lyase_fold/virulence"/>
</dbReference>
<evidence type="ECO:0008006" key="5">
    <source>
        <dbReference type="Google" id="ProtNLM"/>
    </source>
</evidence>
<evidence type="ECO:0000313" key="1">
    <source>
        <dbReference type="EMBL" id="TMJ06117.1"/>
    </source>
</evidence>
<dbReference type="Proteomes" id="UP000315217">
    <property type="component" value="Unassembled WGS sequence"/>
</dbReference>
<sequence length="526" mass="56262">MRTHARLVLMAAGIVLLLGASGLRLLRSSSGLSGSPFDLQAALAAAHPGDVLELPAGATFIGNFVLPSKPGSEWITIRSSAHERLPPSGSRVSPSDATLMPKIVSPNAAPALTTASKAARYRIIGIEVTTTSPVNSNLVRLEAPRQNSLDRIPTDILIDRCYIHGTPAGSVRRGIVLNGARLAVVGSYLSDFHDRGADSQAITGWNGPGPFQIVNNYLEAAGENVMFGGADPAIDHLVPADIEIRGNHFDKPLSWRVGDPAYAGIPWTVKNLFELKNARRVVVRGNIFEHNWIQADQHGFAVVFTPRNQQGRAPWSEVADITFTDNVVRHSVAGIQLLGWDYLRPSQQTRRIVIRNNLFTDIGGPQGDGNYFSGTLVWMMDGAADVVIDHNTALQSGSPIVASVIVPERKTQSGFVFTNNIARLNQNGVSGDGTLGDPGRTLATYFPGAVFEGNVLVGRDGRYPPQNFFPPSVDAIGFVNLLQGDYRLAASSRYSQASDAGSDPGVDVGALRAALGPVAWASLMLR</sequence>
<evidence type="ECO:0000313" key="3">
    <source>
        <dbReference type="Proteomes" id="UP000315217"/>
    </source>
</evidence>
<dbReference type="InterPro" id="IPR012334">
    <property type="entry name" value="Pectin_lyas_fold"/>
</dbReference>
<dbReference type="EMBL" id="VBAI01000006">
    <property type="protein sequence ID" value="TMJ13492.1"/>
    <property type="molecule type" value="Genomic_DNA"/>
</dbReference>